<feature type="transmembrane region" description="Helical" evidence="1">
    <location>
        <begin position="73"/>
        <end position="93"/>
    </location>
</feature>
<dbReference type="EMBL" id="FWFK01000008">
    <property type="protein sequence ID" value="SLN71195.1"/>
    <property type="molecule type" value="Genomic_DNA"/>
</dbReference>
<reference evidence="2 3" key="1">
    <citation type="submission" date="2017-03" db="EMBL/GenBank/DDBJ databases">
        <authorList>
            <person name="Afonso C.L."/>
            <person name="Miller P.J."/>
            <person name="Scott M.A."/>
            <person name="Spackman E."/>
            <person name="Goraichik I."/>
            <person name="Dimitrov K.M."/>
            <person name="Suarez D.L."/>
            <person name="Swayne D.E."/>
        </authorList>
    </citation>
    <scope>NUCLEOTIDE SEQUENCE [LARGE SCALE GENOMIC DNA]</scope>
    <source>
        <strain evidence="2 3">CECT 8625</strain>
    </source>
</reference>
<dbReference type="RefSeq" id="WP_085793376.1">
    <property type="nucleotide sequence ID" value="NZ_FWFK01000008.1"/>
</dbReference>
<evidence type="ECO:0000313" key="2">
    <source>
        <dbReference type="EMBL" id="SLN71195.1"/>
    </source>
</evidence>
<dbReference type="OrthoDB" id="4569295at2"/>
<dbReference type="Proteomes" id="UP000193570">
    <property type="component" value="Unassembled WGS sequence"/>
</dbReference>
<keyword evidence="3" id="KW-1185">Reference proteome</keyword>
<accession>A0A1X7A811</accession>
<dbReference type="AlphaFoldDB" id="A0A1X7A811"/>
<name>A0A1X7A811_9RHOB</name>
<evidence type="ECO:0000256" key="1">
    <source>
        <dbReference type="SAM" id="Phobius"/>
    </source>
</evidence>
<sequence length="136" mass="14021">MSAKNLARAAAILFGLWGVLHVAAAWQVANLAGTLEAGAIRGRVSQVAFFLLEFALLSMACVPSIWRISPGGYLVAAAATTAADIPFVLFLVIPGHVGLPTSVIGPSIWIAAVVLGALALRRSPNTGVYVTGARRG</sequence>
<evidence type="ECO:0008006" key="4">
    <source>
        <dbReference type="Google" id="ProtNLM"/>
    </source>
</evidence>
<protein>
    <recommendedName>
        <fullName evidence="4">DoxX</fullName>
    </recommendedName>
</protein>
<evidence type="ECO:0000313" key="3">
    <source>
        <dbReference type="Proteomes" id="UP000193570"/>
    </source>
</evidence>
<feature type="transmembrane region" description="Helical" evidence="1">
    <location>
        <begin position="99"/>
        <end position="120"/>
    </location>
</feature>
<feature type="transmembrane region" description="Helical" evidence="1">
    <location>
        <begin position="49"/>
        <end position="66"/>
    </location>
</feature>
<keyword evidence="1" id="KW-0472">Membrane</keyword>
<keyword evidence="1" id="KW-0812">Transmembrane</keyword>
<proteinExistence type="predicted"/>
<organism evidence="2 3">
    <name type="scientific">Roseivivax jejudonensis</name>
    <dbReference type="NCBI Taxonomy" id="1529041"/>
    <lineage>
        <taxon>Bacteria</taxon>
        <taxon>Pseudomonadati</taxon>
        <taxon>Pseudomonadota</taxon>
        <taxon>Alphaproteobacteria</taxon>
        <taxon>Rhodobacterales</taxon>
        <taxon>Roseobacteraceae</taxon>
        <taxon>Roseivivax</taxon>
    </lineage>
</organism>
<keyword evidence="1" id="KW-1133">Transmembrane helix</keyword>
<gene>
    <name evidence="2" type="ORF">ROJ8625_03706</name>
</gene>